<evidence type="ECO:0000313" key="1">
    <source>
        <dbReference type="EMBL" id="MBY4891502.1"/>
    </source>
</evidence>
<keyword evidence="2" id="KW-0238">DNA-binding</keyword>
<dbReference type="RefSeq" id="WP_257891366.1">
    <property type="nucleotide sequence ID" value="NZ_JAIMBW010000001.1"/>
</dbReference>
<proteinExistence type="predicted"/>
<protein>
    <submittedName>
        <fullName evidence="2">MmcQ/YjbR family DNA-binding protein</fullName>
    </submittedName>
</protein>
<gene>
    <name evidence="1" type="ORF">KUL25_01840</name>
    <name evidence="2" type="ORF">KUL25_01845</name>
</gene>
<sequence>MSHPPGIRTWSELRAFALSLGLPKVEDAVSWGNPNLKAHGKMWCWWSPYVDAAIFKGTREEREVLLDANPDTFVMHPHYANTGLTLVAAGRIDPDWAEARLRRTWRDMAPKRWLASHDAGQG</sequence>
<accession>A0A975TVK0</accession>
<keyword evidence="3" id="KW-1185">Reference proteome</keyword>
<dbReference type="AlphaFoldDB" id="A0A975TVK0"/>
<dbReference type="Proteomes" id="UP000693972">
    <property type="component" value="Unassembled WGS sequence"/>
</dbReference>
<dbReference type="Pfam" id="PF04237">
    <property type="entry name" value="YjbR"/>
    <property type="match status" value="1"/>
</dbReference>
<reference evidence="2 3" key="1">
    <citation type="submission" date="2021-07" db="EMBL/GenBank/DDBJ databases">
        <title>Karlodiniumbacter phycospheric gen. nov., sp. nov., a phycosphere bacterium isolated from karlodinium veneficum.</title>
        <authorList>
            <person name="Peng Y."/>
            <person name="Jiang L."/>
            <person name="Lee J."/>
        </authorList>
    </citation>
    <scope>NUCLEOTIDE SEQUENCE</scope>
    <source>
        <strain evidence="2 3">N5</strain>
    </source>
</reference>
<evidence type="ECO:0000313" key="3">
    <source>
        <dbReference type="Proteomes" id="UP000693972"/>
    </source>
</evidence>
<dbReference type="SUPFAM" id="SSF142906">
    <property type="entry name" value="YjbR-like"/>
    <property type="match status" value="1"/>
</dbReference>
<evidence type="ECO:0000313" key="2">
    <source>
        <dbReference type="EMBL" id="QXL88290.1"/>
    </source>
</evidence>
<dbReference type="GO" id="GO:0003677">
    <property type="term" value="F:DNA binding"/>
    <property type="evidence" value="ECO:0007669"/>
    <property type="project" value="UniProtKB-KW"/>
</dbReference>
<dbReference type="InterPro" id="IPR058532">
    <property type="entry name" value="YjbR/MT2646/Rv2570-like"/>
</dbReference>
<organism evidence="2">
    <name type="scientific">Gymnodinialimonas phycosphaerae</name>
    <dbReference type="NCBI Taxonomy" id="2841589"/>
    <lineage>
        <taxon>Bacteria</taxon>
        <taxon>Pseudomonadati</taxon>
        <taxon>Pseudomonadota</taxon>
        <taxon>Alphaproteobacteria</taxon>
        <taxon>Rhodobacterales</taxon>
        <taxon>Paracoccaceae</taxon>
        <taxon>Gymnodinialimonas</taxon>
    </lineage>
</organism>
<dbReference type="InterPro" id="IPR038056">
    <property type="entry name" value="YjbR-like_sf"/>
</dbReference>
<name>A0A975TVK0_9RHOB</name>
<dbReference type="EMBL" id="CP078073">
    <property type="protein sequence ID" value="QXL88290.1"/>
    <property type="molecule type" value="Genomic_DNA"/>
</dbReference>
<dbReference type="EMBL" id="JAIMBW010000001">
    <property type="protein sequence ID" value="MBY4891502.1"/>
    <property type="molecule type" value="Genomic_DNA"/>
</dbReference>